<feature type="region of interest" description="Disordered" evidence="1">
    <location>
        <begin position="335"/>
        <end position="365"/>
    </location>
</feature>
<feature type="domain" description="F-box" evidence="2">
    <location>
        <begin position="67"/>
        <end position="119"/>
    </location>
</feature>
<dbReference type="InterPro" id="IPR036047">
    <property type="entry name" value="F-box-like_dom_sf"/>
</dbReference>
<protein>
    <recommendedName>
        <fullName evidence="2">F-box domain-containing protein</fullName>
    </recommendedName>
</protein>
<dbReference type="OrthoDB" id="10257471at2759"/>
<evidence type="ECO:0000313" key="4">
    <source>
        <dbReference type="Proteomes" id="UP001150538"/>
    </source>
</evidence>
<accession>A0A9W7ZSU6</accession>
<name>A0A9W7ZSU6_9FUNG</name>
<dbReference type="PANTHER" id="PTHR16134:SF119">
    <property type="entry name" value="AT02038P-RELATED"/>
    <property type="match status" value="1"/>
</dbReference>
<feature type="compositionally biased region" description="Low complexity" evidence="1">
    <location>
        <begin position="457"/>
        <end position="466"/>
    </location>
</feature>
<dbReference type="SUPFAM" id="SSF52047">
    <property type="entry name" value="RNI-like"/>
    <property type="match status" value="1"/>
</dbReference>
<keyword evidence="4" id="KW-1185">Reference proteome</keyword>
<feature type="compositionally biased region" description="Low complexity" evidence="1">
    <location>
        <begin position="339"/>
        <end position="359"/>
    </location>
</feature>
<comment type="caution">
    <text evidence="3">The sequence shown here is derived from an EMBL/GenBank/DDBJ whole genome shotgun (WGS) entry which is preliminary data.</text>
</comment>
<feature type="compositionally biased region" description="Polar residues" evidence="1">
    <location>
        <begin position="447"/>
        <end position="456"/>
    </location>
</feature>
<dbReference type="PANTHER" id="PTHR16134">
    <property type="entry name" value="F-BOX/TPR REPEAT PROTEIN POF3"/>
    <property type="match status" value="1"/>
</dbReference>
<evidence type="ECO:0000259" key="2">
    <source>
        <dbReference type="PROSITE" id="PS50181"/>
    </source>
</evidence>
<dbReference type="Proteomes" id="UP001150538">
    <property type="component" value="Unassembled WGS sequence"/>
</dbReference>
<feature type="region of interest" description="Disordered" evidence="1">
    <location>
        <begin position="535"/>
        <end position="570"/>
    </location>
</feature>
<gene>
    <name evidence="3" type="ORF">H4219_004241</name>
</gene>
<dbReference type="SMART" id="SM00367">
    <property type="entry name" value="LRR_CC"/>
    <property type="match status" value="4"/>
</dbReference>
<feature type="compositionally biased region" description="Polar residues" evidence="1">
    <location>
        <begin position="559"/>
        <end position="568"/>
    </location>
</feature>
<organism evidence="3 4">
    <name type="scientific">Mycoemilia scoparia</name>
    <dbReference type="NCBI Taxonomy" id="417184"/>
    <lineage>
        <taxon>Eukaryota</taxon>
        <taxon>Fungi</taxon>
        <taxon>Fungi incertae sedis</taxon>
        <taxon>Zoopagomycota</taxon>
        <taxon>Kickxellomycotina</taxon>
        <taxon>Kickxellomycetes</taxon>
        <taxon>Kickxellales</taxon>
        <taxon>Kickxellaceae</taxon>
        <taxon>Mycoemilia</taxon>
    </lineage>
</organism>
<dbReference type="InterPro" id="IPR032675">
    <property type="entry name" value="LRR_dom_sf"/>
</dbReference>
<dbReference type="EMBL" id="JANBPU010000140">
    <property type="protein sequence ID" value="KAJ1915575.1"/>
    <property type="molecule type" value="Genomic_DNA"/>
</dbReference>
<dbReference type="AlphaFoldDB" id="A0A9W7ZSU6"/>
<dbReference type="InterPro" id="IPR057207">
    <property type="entry name" value="FBXL15_LRR"/>
</dbReference>
<reference evidence="3" key="1">
    <citation type="submission" date="2022-07" db="EMBL/GenBank/DDBJ databases">
        <title>Phylogenomic reconstructions and comparative analyses of Kickxellomycotina fungi.</title>
        <authorList>
            <person name="Reynolds N.K."/>
            <person name="Stajich J.E."/>
            <person name="Barry K."/>
            <person name="Grigoriev I.V."/>
            <person name="Crous P."/>
            <person name="Smith M.E."/>
        </authorList>
    </citation>
    <scope>NUCLEOTIDE SEQUENCE</scope>
    <source>
        <strain evidence="3">NBRC 100468</strain>
    </source>
</reference>
<dbReference type="Gene3D" id="1.20.1280.50">
    <property type="match status" value="1"/>
</dbReference>
<dbReference type="Gene3D" id="3.80.10.10">
    <property type="entry name" value="Ribonuclease Inhibitor"/>
    <property type="match status" value="1"/>
</dbReference>
<feature type="compositionally biased region" description="Low complexity" evidence="1">
    <location>
        <begin position="488"/>
        <end position="500"/>
    </location>
</feature>
<evidence type="ECO:0000256" key="1">
    <source>
        <dbReference type="SAM" id="MobiDB-lite"/>
    </source>
</evidence>
<dbReference type="InterPro" id="IPR006553">
    <property type="entry name" value="Leu-rich_rpt_Cys-con_subtyp"/>
</dbReference>
<dbReference type="SUPFAM" id="SSF81383">
    <property type="entry name" value="F-box domain"/>
    <property type="match status" value="1"/>
</dbReference>
<feature type="compositionally biased region" description="Low complexity" evidence="1">
    <location>
        <begin position="382"/>
        <end position="401"/>
    </location>
</feature>
<dbReference type="Pfam" id="PF12937">
    <property type="entry name" value="F-box-like"/>
    <property type="match status" value="1"/>
</dbReference>
<feature type="region of interest" description="Disordered" evidence="1">
    <location>
        <begin position="265"/>
        <end position="302"/>
    </location>
</feature>
<feature type="region of interest" description="Disordered" evidence="1">
    <location>
        <begin position="382"/>
        <end position="507"/>
    </location>
</feature>
<dbReference type="Pfam" id="PF25372">
    <property type="entry name" value="DUF7885"/>
    <property type="match status" value="1"/>
</dbReference>
<proteinExistence type="predicted"/>
<feature type="compositionally biased region" description="Polar residues" evidence="1">
    <location>
        <begin position="535"/>
        <end position="548"/>
    </location>
</feature>
<sequence length="780" mass="82790">MDMEKRDSSNNNSTLKDTETDIMSSMRLVPVYCHSPEYQPTLNISSQTLLHSQTDSSKNDTTTPANASLCDVIPTELLLHIITLLASRQTTLYNLTLVSRRWNSLATKFLWKAPRFSKIHQVERFARTVESANSSLPIVHTDVISSTSVLLYQSSSNEGSSDHSKKLETKISNKRTTHFYPAYVESLGFQRLDEHSRNSSRLASLIDRIIRAAAFEASAVSLPALFPSLPLPRYNAQFSTPKVIVHRGKARHVIVDVDERTLSSSCMDDDTSSASMSVPGSPTMRTVQTDSESPGCSNSGSGKNILVTASSTALEPHSTLSAVVGRRRQNGLFLTPLTSSSSSSSSISQSVCAGSSSMSPPSPSHYIRNNLDLALSAALTNSNSPTGTTPTIVTSSPISMTGDESCSGATGDIAGTSSSSPPQPTAIVGTLGVPQPIFMGHRRKNNCGVSGTALTTGPSSSEPSKAAGGGGGSGSAGCGNGAVPTGCSSPNSTATTTTSESGKRFAKSHTHLPLTEGNHCDNHCASAVEDSGAETTVYTESRSPSSQKAVDEGIVVDSSPRSKSTNTGKLVAIGPSGKVVKSSGARSSNHSQLSLGLVQQPPPMVSVPRALRELDLGFCKGLSNYALQRLASKMSTLTALNLGGGGRSEIAMAKITQHAPNLTRLSLSWSQQLTQFGLSEIVQHCPKLRVLDLTHCTELENQAITRVAMHCRKLEVLSIAYCTALTDACVHELLESCGRLRILNMSGCMGMSREVKDYARERGIKVDPIGYLPFYDGADL</sequence>
<dbReference type="PROSITE" id="PS50181">
    <property type="entry name" value="FBOX"/>
    <property type="match status" value="1"/>
</dbReference>
<evidence type="ECO:0000313" key="3">
    <source>
        <dbReference type="EMBL" id="KAJ1915575.1"/>
    </source>
</evidence>
<feature type="compositionally biased region" description="Gly residues" evidence="1">
    <location>
        <begin position="467"/>
        <end position="480"/>
    </location>
</feature>
<dbReference type="InterPro" id="IPR001810">
    <property type="entry name" value="F-box_dom"/>
</dbReference>